<dbReference type="EMBL" id="JACYCF010000015">
    <property type="protein sequence ID" value="KAF8752593.1"/>
    <property type="molecule type" value="Genomic_DNA"/>
</dbReference>
<feature type="repeat" description="WD" evidence="3">
    <location>
        <begin position="1260"/>
        <end position="1290"/>
    </location>
</feature>
<dbReference type="CDD" id="cd00200">
    <property type="entry name" value="WD40"/>
    <property type="match status" value="1"/>
</dbReference>
<feature type="region of interest" description="Disordered" evidence="4">
    <location>
        <begin position="21"/>
        <end position="41"/>
    </location>
</feature>
<evidence type="ECO:0000256" key="4">
    <source>
        <dbReference type="SAM" id="MobiDB-lite"/>
    </source>
</evidence>
<dbReference type="PROSITE" id="PS50082">
    <property type="entry name" value="WD_REPEATS_2"/>
    <property type="match status" value="8"/>
</dbReference>
<keyword evidence="2" id="KW-0677">Repeat</keyword>
<reference evidence="6" key="1">
    <citation type="submission" date="2020-09" db="EMBL/GenBank/DDBJ databases">
        <title>Comparative genome analyses of four rice-infecting Rhizoctonia solani isolates reveal extensive enrichment of homogalacturonan modification genes.</title>
        <authorList>
            <person name="Lee D.-Y."/>
            <person name="Jeon J."/>
            <person name="Kim K.-T."/>
            <person name="Cheong K."/>
            <person name="Song H."/>
            <person name="Choi G."/>
            <person name="Ko J."/>
            <person name="Opiyo S.O."/>
            <person name="Zuo S."/>
            <person name="Madhav S."/>
            <person name="Lee Y.-H."/>
            <person name="Wang G.-L."/>
        </authorList>
    </citation>
    <scope>NUCLEOTIDE SEQUENCE</scope>
    <source>
        <strain evidence="6">AG1-IA B2</strain>
    </source>
</reference>
<dbReference type="PANTHER" id="PTHR19879">
    <property type="entry name" value="TRANSCRIPTION INITIATION FACTOR TFIID"/>
    <property type="match status" value="1"/>
</dbReference>
<accession>A0A8H7I9W3</accession>
<organism evidence="6 7">
    <name type="scientific">Rhizoctonia solani</name>
    <dbReference type="NCBI Taxonomy" id="456999"/>
    <lineage>
        <taxon>Eukaryota</taxon>
        <taxon>Fungi</taxon>
        <taxon>Dikarya</taxon>
        <taxon>Basidiomycota</taxon>
        <taxon>Agaricomycotina</taxon>
        <taxon>Agaricomycetes</taxon>
        <taxon>Cantharellales</taxon>
        <taxon>Ceratobasidiaceae</taxon>
        <taxon>Rhizoctonia</taxon>
    </lineage>
</organism>
<sequence>MDAAEKKRGLGGKVKHVWNRLFDSPSQSRPPISTVFSRPDNPTRPFDSLLAVASPLLSTVSTPGDSHVNLPVVSRAPHRSLRPKSEATSPLPAAPLGPSYRSTPRHPAQAGLTGALRTIRGVPPRFHPSGSGWRADLVCRSGGGTSQLLTHTSVFTELEACGLQISSVHRREYADLAASLEAAIVSISAPARVEVGSDERADRKDIYVRQLSLLIPRSLTLHQSEKAGGRAAVAKQDEEDIIAAYRRIDGLFRQLSADAALSLCHKMDQQHIVSLITLLEALSPSKLAVYDSKLSEGVARRKTTIAYTFAETLKARKALGASFFCTRTSGECRDVAQVIPTIAYQLADYSPSFRSVLVNALEKDRNITSCTMSTQCNRLILEPLLAVKGAIPEGLMVVIDALDECTNPSGAGLILDMLFRAAPNLPIKFFVTSRPEPDIQYRMQSQSDQRRSICVLHEIEESLVQADIELYLREELTGNAVSEAQLKRLAELSGSLFIYAATAIRYIRQMDTTVNQERLKAILDSSPMAWRRHKEIDSLYTTILAAALEGPNLEEYERERMQLLLWTAVCAREPVSLETLASLAGVEVESANVLLQFLYSVLHVSGPDSMVTTLHASFPDFMFEKARSSRFYCNEAEHSQLLSGHCFGIMKNQLRFNICQLKTSFITDSEVQDLEARKANYILPTLSYAAHHWGDHSVAISSDLIRSLDDSWLFLTRFAANPMSRSTPHIYISALPFCHRSSFVYQRYWPRTHQLLSVQGSVVEQSPSRLLATWAMHSEPVALSSYPDGSRLAVGFEDGTIHILNPHSGALVLGPLSGHSSLVRSISFSLDGSVFASGSFDTTIIVWDAYTGARLIGPIEAHNDEILSVCFSSDGHHILSGSMDHTTRIWDSRTGSLVPNSTTRHPHPVLHAAFFPGDRYIACGLESDECPMVILSTSTGEQAPGWHMQQGSPMRVISFSPDGRHAVTGHNSGDILLWSVQDGTIIHELTKVHSNWIRSIVFSPSGNKLLTASLDGTVYAWDPQSDYGDPWLFGRHQKDARSLERTALDSSDHHPWKAPTSPVLSVAVSPDGSRIAAASGDHAIYMFSVYDGAATLEPLAAHTNAVNSIAFSHDGRYIASGGADHAICLWDGRSGKLLSGPLRLHTGAIWSVSFSPITVRDPHTLSLLLDPFGSHTHTGEINSVTFSPNGALIASGSDDGTICVFDSYTGHLVLGPLSAHADLVRSVVFSPDGAHILSGSNDRTVRVWSVKDGAAVCEPMRGHQSLVLSVAYSPDGSHIVSGSLDSTIRMEPYRTTAVGLRISDDGWARNDKSQLVFWVPSDMVGIFPTSPGSLGIGSQGTLRIDYGQCLFVGGEWDRCYVDAE</sequence>
<dbReference type="Pfam" id="PF24883">
    <property type="entry name" value="NPHP3_N"/>
    <property type="match status" value="1"/>
</dbReference>
<evidence type="ECO:0000256" key="1">
    <source>
        <dbReference type="ARBA" id="ARBA00022574"/>
    </source>
</evidence>
<feature type="repeat" description="WD" evidence="3">
    <location>
        <begin position="947"/>
        <end position="988"/>
    </location>
</feature>
<dbReference type="PROSITE" id="PS00678">
    <property type="entry name" value="WD_REPEATS_1"/>
    <property type="match status" value="1"/>
</dbReference>
<feature type="repeat" description="WD" evidence="3">
    <location>
        <begin position="1099"/>
        <end position="1140"/>
    </location>
</feature>
<feature type="repeat" description="WD" evidence="3">
    <location>
        <begin position="816"/>
        <end position="857"/>
    </location>
</feature>
<dbReference type="InterPro" id="IPR056884">
    <property type="entry name" value="NPHP3-like_N"/>
</dbReference>
<keyword evidence="1 3" id="KW-0853">WD repeat</keyword>
<feature type="repeat" description="WD" evidence="3">
    <location>
        <begin position="859"/>
        <end position="900"/>
    </location>
</feature>
<dbReference type="PRINTS" id="PR00320">
    <property type="entry name" value="GPROTEINBRPT"/>
</dbReference>
<dbReference type="PANTHER" id="PTHR19879:SF9">
    <property type="entry name" value="TRANSCRIPTION INITIATION FACTOR TFIID SUBUNIT 5"/>
    <property type="match status" value="1"/>
</dbReference>
<proteinExistence type="predicted"/>
<dbReference type="InterPro" id="IPR020472">
    <property type="entry name" value="WD40_PAC1"/>
</dbReference>
<feature type="repeat" description="WD" evidence="3">
    <location>
        <begin position="990"/>
        <end position="1022"/>
    </location>
</feature>
<feature type="region of interest" description="Disordered" evidence="4">
    <location>
        <begin position="75"/>
        <end position="108"/>
    </location>
</feature>
<evidence type="ECO:0000313" key="6">
    <source>
        <dbReference type="EMBL" id="KAF8752593.1"/>
    </source>
</evidence>
<dbReference type="PROSITE" id="PS50294">
    <property type="entry name" value="WD_REPEATS_REGION"/>
    <property type="match status" value="7"/>
</dbReference>
<dbReference type="Pfam" id="PF00400">
    <property type="entry name" value="WD40"/>
    <property type="match status" value="9"/>
</dbReference>
<dbReference type="Proteomes" id="UP000614334">
    <property type="component" value="Unassembled WGS sequence"/>
</dbReference>
<feature type="compositionally biased region" description="Polar residues" evidence="4">
    <location>
        <begin position="24"/>
        <end position="36"/>
    </location>
</feature>
<name>A0A8H7I9W3_9AGAM</name>
<dbReference type="InterPro" id="IPR011047">
    <property type="entry name" value="Quinoprotein_ADH-like_sf"/>
</dbReference>
<dbReference type="Gene3D" id="2.130.10.10">
    <property type="entry name" value="YVTN repeat-like/Quinoprotein amine dehydrogenase"/>
    <property type="match status" value="4"/>
</dbReference>
<evidence type="ECO:0000313" key="7">
    <source>
        <dbReference type="Proteomes" id="UP000614334"/>
    </source>
</evidence>
<dbReference type="InterPro" id="IPR015943">
    <property type="entry name" value="WD40/YVTN_repeat-like_dom_sf"/>
</dbReference>
<dbReference type="SUPFAM" id="SSF50978">
    <property type="entry name" value="WD40 repeat-like"/>
    <property type="match status" value="1"/>
</dbReference>
<dbReference type="SMART" id="SM00320">
    <property type="entry name" value="WD40"/>
    <property type="match status" value="10"/>
</dbReference>
<comment type="caution">
    <text evidence="6">The sequence shown here is derived from an EMBL/GenBank/DDBJ whole genome shotgun (WGS) entry which is preliminary data.</text>
</comment>
<evidence type="ECO:0000256" key="2">
    <source>
        <dbReference type="ARBA" id="ARBA00022737"/>
    </source>
</evidence>
<feature type="domain" description="Nephrocystin 3-like N-terminal" evidence="5">
    <location>
        <begin position="302"/>
        <end position="434"/>
    </location>
</feature>
<evidence type="ECO:0000259" key="5">
    <source>
        <dbReference type="Pfam" id="PF24883"/>
    </source>
</evidence>
<protein>
    <submittedName>
        <fullName evidence="6">Ribosomal large subunit assembly</fullName>
    </submittedName>
</protein>
<dbReference type="InterPro" id="IPR019775">
    <property type="entry name" value="WD40_repeat_CS"/>
</dbReference>
<feature type="repeat" description="WD" evidence="3">
    <location>
        <begin position="1217"/>
        <end position="1258"/>
    </location>
</feature>
<dbReference type="InterPro" id="IPR036322">
    <property type="entry name" value="WD40_repeat_dom_sf"/>
</dbReference>
<evidence type="ECO:0000256" key="3">
    <source>
        <dbReference type="PROSITE-ProRule" id="PRU00221"/>
    </source>
</evidence>
<dbReference type="InterPro" id="IPR001680">
    <property type="entry name" value="WD40_rpt"/>
</dbReference>
<feature type="repeat" description="WD" evidence="3">
    <location>
        <begin position="1174"/>
        <end position="1206"/>
    </location>
</feature>
<gene>
    <name evidence="6" type="ORF">RHS01_07511</name>
</gene>
<dbReference type="SUPFAM" id="SSF50998">
    <property type="entry name" value="Quinoprotein alcohol dehydrogenase-like"/>
    <property type="match status" value="1"/>
</dbReference>